<dbReference type="EMBL" id="CP107020">
    <property type="protein sequence ID" value="UYG16427.1"/>
    <property type="molecule type" value="Genomic_DNA"/>
</dbReference>
<name>A0ABY6FZY5_9MICO</name>
<keyword evidence="7" id="KW-1185">Reference proteome</keyword>
<dbReference type="PIRSF" id="PIRSF036382">
    <property type="entry name" value="RR_antiterm"/>
    <property type="match status" value="1"/>
</dbReference>
<organism evidence="6 7">
    <name type="scientific">Brachybacterium huguangmaarense</name>
    <dbReference type="NCBI Taxonomy" id="1652028"/>
    <lineage>
        <taxon>Bacteria</taxon>
        <taxon>Bacillati</taxon>
        <taxon>Actinomycetota</taxon>
        <taxon>Actinomycetes</taxon>
        <taxon>Micrococcales</taxon>
        <taxon>Dermabacteraceae</taxon>
        <taxon>Brachybacterium</taxon>
    </lineage>
</organism>
<proteinExistence type="predicted"/>
<dbReference type="InterPro" id="IPR008327">
    <property type="entry name" value="Sig_transdc_resp-reg_antiterm"/>
</dbReference>
<evidence type="ECO:0000256" key="3">
    <source>
        <dbReference type="SAM" id="MobiDB-lite"/>
    </source>
</evidence>
<feature type="region of interest" description="Disordered" evidence="3">
    <location>
        <begin position="1"/>
        <end position="34"/>
    </location>
</feature>
<evidence type="ECO:0000313" key="6">
    <source>
        <dbReference type="EMBL" id="UYG16427.1"/>
    </source>
</evidence>
<dbReference type="InterPro" id="IPR036388">
    <property type="entry name" value="WH-like_DNA-bd_sf"/>
</dbReference>
<dbReference type="RefSeq" id="WP_263593640.1">
    <property type="nucleotide sequence ID" value="NZ_CP107020.1"/>
</dbReference>
<dbReference type="Pfam" id="PF03861">
    <property type="entry name" value="ANTAR"/>
    <property type="match status" value="1"/>
</dbReference>
<gene>
    <name evidence="6" type="ORF">BRM3_12565</name>
</gene>
<feature type="domain" description="ANTAR" evidence="5">
    <location>
        <begin position="154"/>
        <end position="215"/>
    </location>
</feature>
<sequence>MNADPTDTPEPTETAARTTAAEHAVPAPEGRRRTAVVAEDESLIRMDIVETLTETGFEVLAAVGDGASAIEKTRELRPDIVILDVKMPQTDGVTAAETIGAENLAPVVMLTAFSQSELVERARDAGAMAYVVKPFTPADLLPAVEIAMSRFAQIAQLEHEIQDLGERFETRKRVDRAKGLLQSNMGLTEPEAFRWIQKTSMDRRLTMREVADAVVDQLGGQGKD</sequence>
<dbReference type="Gene3D" id="1.10.10.10">
    <property type="entry name" value="Winged helix-like DNA-binding domain superfamily/Winged helix DNA-binding domain"/>
    <property type="match status" value="1"/>
</dbReference>
<reference evidence="6" key="1">
    <citation type="submission" date="2022-10" db="EMBL/GenBank/DDBJ databases">
        <title>Whole-Genome Sequencing of Brachybacterium huguangmaarense BRM-3, Isolated from Betula schmidtii.</title>
        <authorList>
            <person name="Haam D."/>
        </authorList>
    </citation>
    <scope>NUCLEOTIDE SEQUENCE</scope>
    <source>
        <strain evidence="6">BRM-3</strain>
    </source>
</reference>
<dbReference type="InterPro" id="IPR001789">
    <property type="entry name" value="Sig_transdc_resp-reg_receiver"/>
</dbReference>
<evidence type="ECO:0000259" key="5">
    <source>
        <dbReference type="PROSITE" id="PS50921"/>
    </source>
</evidence>
<evidence type="ECO:0000256" key="1">
    <source>
        <dbReference type="ARBA" id="ARBA00022553"/>
    </source>
</evidence>
<dbReference type="SUPFAM" id="SSF52172">
    <property type="entry name" value="CheY-like"/>
    <property type="match status" value="1"/>
</dbReference>
<feature type="modified residue" description="4-aspartylphosphate" evidence="2">
    <location>
        <position position="84"/>
    </location>
</feature>
<dbReference type="PANTHER" id="PTHR44591">
    <property type="entry name" value="STRESS RESPONSE REGULATOR PROTEIN 1"/>
    <property type="match status" value="1"/>
</dbReference>
<keyword evidence="1 2" id="KW-0597">Phosphoprotein</keyword>
<feature type="compositionally biased region" description="Low complexity" evidence="3">
    <location>
        <begin position="1"/>
        <end position="24"/>
    </location>
</feature>
<evidence type="ECO:0000313" key="7">
    <source>
        <dbReference type="Proteomes" id="UP001164305"/>
    </source>
</evidence>
<dbReference type="InterPro" id="IPR005561">
    <property type="entry name" value="ANTAR"/>
</dbReference>
<dbReference type="PROSITE" id="PS50110">
    <property type="entry name" value="RESPONSE_REGULATORY"/>
    <property type="match status" value="1"/>
</dbReference>
<feature type="domain" description="Response regulatory" evidence="4">
    <location>
        <begin position="34"/>
        <end position="148"/>
    </location>
</feature>
<dbReference type="SMART" id="SM00448">
    <property type="entry name" value="REC"/>
    <property type="match status" value="1"/>
</dbReference>
<dbReference type="PROSITE" id="PS50921">
    <property type="entry name" value="ANTAR"/>
    <property type="match status" value="1"/>
</dbReference>
<dbReference type="PANTHER" id="PTHR44591:SF24">
    <property type="entry name" value="PROTEIN-GLUTAMATE METHYLESTERASE_PROTEIN-GLUTAMINE GLUTAMINASE 1"/>
    <property type="match status" value="1"/>
</dbReference>
<accession>A0ABY6FZY5</accession>
<dbReference type="InterPro" id="IPR050595">
    <property type="entry name" value="Bact_response_regulator"/>
</dbReference>
<dbReference type="Pfam" id="PF00072">
    <property type="entry name" value="Response_reg"/>
    <property type="match status" value="1"/>
</dbReference>
<dbReference type="SMART" id="SM01012">
    <property type="entry name" value="ANTAR"/>
    <property type="match status" value="1"/>
</dbReference>
<dbReference type="Gene3D" id="3.40.50.2300">
    <property type="match status" value="1"/>
</dbReference>
<protein>
    <submittedName>
        <fullName evidence="6">Response regulator</fullName>
    </submittedName>
</protein>
<evidence type="ECO:0000256" key="2">
    <source>
        <dbReference type="PROSITE-ProRule" id="PRU00169"/>
    </source>
</evidence>
<dbReference type="InterPro" id="IPR011006">
    <property type="entry name" value="CheY-like_superfamily"/>
</dbReference>
<evidence type="ECO:0000259" key="4">
    <source>
        <dbReference type="PROSITE" id="PS50110"/>
    </source>
</evidence>
<dbReference type="Proteomes" id="UP001164305">
    <property type="component" value="Chromosome"/>
</dbReference>